<dbReference type="AlphaFoldDB" id="A0A9D4CE44"/>
<comment type="caution">
    <text evidence="2">The sequence shown here is derived from an EMBL/GenBank/DDBJ whole genome shotgun (WGS) entry which is preliminary data.</text>
</comment>
<dbReference type="Proteomes" id="UP000828390">
    <property type="component" value="Unassembled WGS sequence"/>
</dbReference>
<protein>
    <submittedName>
        <fullName evidence="2">Uncharacterized protein</fullName>
    </submittedName>
</protein>
<dbReference type="EMBL" id="JAIWYP010000013">
    <property type="protein sequence ID" value="KAH3721921.1"/>
    <property type="molecule type" value="Genomic_DNA"/>
</dbReference>
<proteinExistence type="predicted"/>
<evidence type="ECO:0000313" key="3">
    <source>
        <dbReference type="Proteomes" id="UP000828390"/>
    </source>
</evidence>
<name>A0A9D4CE44_DREPO</name>
<gene>
    <name evidence="2" type="ORF">DPMN_064870</name>
</gene>
<keyword evidence="1" id="KW-0812">Transmembrane</keyword>
<organism evidence="2 3">
    <name type="scientific">Dreissena polymorpha</name>
    <name type="common">Zebra mussel</name>
    <name type="synonym">Mytilus polymorpha</name>
    <dbReference type="NCBI Taxonomy" id="45954"/>
    <lineage>
        <taxon>Eukaryota</taxon>
        <taxon>Metazoa</taxon>
        <taxon>Spiralia</taxon>
        <taxon>Lophotrochozoa</taxon>
        <taxon>Mollusca</taxon>
        <taxon>Bivalvia</taxon>
        <taxon>Autobranchia</taxon>
        <taxon>Heteroconchia</taxon>
        <taxon>Euheterodonta</taxon>
        <taxon>Imparidentia</taxon>
        <taxon>Neoheterodontei</taxon>
        <taxon>Myida</taxon>
        <taxon>Dreissenoidea</taxon>
        <taxon>Dreissenidae</taxon>
        <taxon>Dreissena</taxon>
    </lineage>
</organism>
<feature type="transmembrane region" description="Helical" evidence="1">
    <location>
        <begin position="275"/>
        <end position="297"/>
    </location>
</feature>
<evidence type="ECO:0000256" key="1">
    <source>
        <dbReference type="SAM" id="Phobius"/>
    </source>
</evidence>
<accession>A0A9D4CE44</accession>
<keyword evidence="1" id="KW-0472">Membrane</keyword>
<reference evidence="2" key="1">
    <citation type="journal article" date="2019" name="bioRxiv">
        <title>The Genome of the Zebra Mussel, Dreissena polymorpha: A Resource for Invasive Species Research.</title>
        <authorList>
            <person name="McCartney M.A."/>
            <person name="Auch B."/>
            <person name="Kono T."/>
            <person name="Mallez S."/>
            <person name="Zhang Y."/>
            <person name="Obille A."/>
            <person name="Becker A."/>
            <person name="Abrahante J.E."/>
            <person name="Garbe J."/>
            <person name="Badalamenti J.P."/>
            <person name="Herman A."/>
            <person name="Mangelson H."/>
            <person name="Liachko I."/>
            <person name="Sullivan S."/>
            <person name="Sone E.D."/>
            <person name="Koren S."/>
            <person name="Silverstein K.A.T."/>
            <person name="Beckman K.B."/>
            <person name="Gohl D.M."/>
        </authorList>
    </citation>
    <scope>NUCLEOTIDE SEQUENCE</scope>
    <source>
        <strain evidence="2">Duluth1</strain>
        <tissue evidence="2">Whole animal</tissue>
    </source>
</reference>
<sequence length="303" mass="35575">MKGIKADEKLDQAFDILSGTNIQTLLFVYSGHHDVKRGFQLGPNVNYNLNKVSLRLNKWNEENPNFGKVIAFLDCCFPKKMNLNSSLKLIQFNATSPTTPADLETKEGSPFLNYVIQAITARANGKVCKIKECECHERILGNFITLHDLWNYLNEHIQLQRETSLYMIAANIELRDTLLAYNYDFEVKFEFTIKWLETAERKKYVRPMEFNEFERLKLILAKDILSEFVFSALHTFVLFCTERIYMFVLNTVKFQTYQLHLFTERTLSITTRSFIYFRALFVSTISLLLTFFTIPIFNSVRYY</sequence>
<keyword evidence="1" id="KW-1133">Transmembrane helix</keyword>
<keyword evidence="3" id="KW-1185">Reference proteome</keyword>
<evidence type="ECO:0000313" key="2">
    <source>
        <dbReference type="EMBL" id="KAH3721921.1"/>
    </source>
</evidence>
<reference evidence="2" key="2">
    <citation type="submission" date="2020-11" db="EMBL/GenBank/DDBJ databases">
        <authorList>
            <person name="McCartney M.A."/>
            <person name="Auch B."/>
            <person name="Kono T."/>
            <person name="Mallez S."/>
            <person name="Becker A."/>
            <person name="Gohl D.M."/>
            <person name="Silverstein K.A.T."/>
            <person name="Koren S."/>
            <person name="Bechman K.B."/>
            <person name="Herman A."/>
            <person name="Abrahante J.E."/>
            <person name="Garbe J."/>
        </authorList>
    </citation>
    <scope>NUCLEOTIDE SEQUENCE</scope>
    <source>
        <strain evidence="2">Duluth1</strain>
        <tissue evidence="2">Whole animal</tissue>
    </source>
</reference>